<comment type="caution">
    <text evidence="1">The sequence shown here is derived from an EMBL/GenBank/DDBJ whole genome shotgun (WGS) entry which is preliminary data.</text>
</comment>
<gene>
    <name evidence="1" type="ORF">Anas_04778</name>
</gene>
<dbReference type="Proteomes" id="UP000326759">
    <property type="component" value="Unassembled WGS sequence"/>
</dbReference>
<protein>
    <submittedName>
        <fullName evidence="1">Uncharacterized protein</fullName>
    </submittedName>
</protein>
<dbReference type="EMBL" id="SEYY01024174">
    <property type="protein sequence ID" value="KAB7494335.1"/>
    <property type="molecule type" value="Genomic_DNA"/>
</dbReference>
<sequence length="121" mass="13761">MILGLSMNGVPAQMRILIPKYLRQTQKQTLALQIRNMVATSTNGQQYQQPFEKLQVATSTNGQQHQQPFGKLEGEDYDRFLNSSAKTLELSLIRRLLTSNSLSSWNSFSGLRFAEPFFVSF</sequence>
<evidence type="ECO:0000313" key="2">
    <source>
        <dbReference type="Proteomes" id="UP000326759"/>
    </source>
</evidence>
<evidence type="ECO:0000313" key="1">
    <source>
        <dbReference type="EMBL" id="KAB7494335.1"/>
    </source>
</evidence>
<proteinExistence type="predicted"/>
<organism evidence="1 2">
    <name type="scientific">Armadillidium nasatum</name>
    <dbReference type="NCBI Taxonomy" id="96803"/>
    <lineage>
        <taxon>Eukaryota</taxon>
        <taxon>Metazoa</taxon>
        <taxon>Ecdysozoa</taxon>
        <taxon>Arthropoda</taxon>
        <taxon>Crustacea</taxon>
        <taxon>Multicrustacea</taxon>
        <taxon>Malacostraca</taxon>
        <taxon>Eumalacostraca</taxon>
        <taxon>Peracarida</taxon>
        <taxon>Isopoda</taxon>
        <taxon>Oniscidea</taxon>
        <taxon>Crinocheta</taxon>
        <taxon>Armadillidiidae</taxon>
        <taxon>Armadillidium</taxon>
    </lineage>
</organism>
<accession>A0A5N5SJV2</accession>
<keyword evidence="2" id="KW-1185">Reference proteome</keyword>
<name>A0A5N5SJV2_9CRUS</name>
<dbReference type="AlphaFoldDB" id="A0A5N5SJV2"/>
<reference evidence="1 2" key="1">
    <citation type="journal article" date="2019" name="PLoS Biol.">
        <title>Sex chromosomes control vertical transmission of feminizing Wolbachia symbionts in an isopod.</title>
        <authorList>
            <person name="Becking T."/>
            <person name="Chebbi M.A."/>
            <person name="Giraud I."/>
            <person name="Moumen B."/>
            <person name="Laverre T."/>
            <person name="Caubet Y."/>
            <person name="Peccoud J."/>
            <person name="Gilbert C."/>
            <person name="Cordaux R."/>
        </authorList>
    </citation>
    <scope>NUCLEOTIDE SEQUENCE [LARGE SCALE GENOMIC DNA]</scope>
    <source>
        <strain evidence="1">ANa2</strain>
        <tissue evidence="1">Whole body excluding digestive tract and cuticle</tissue>
    </source>
</reference>